<evidence type="ECO:0000256" key="2">
    <source>
        <dbReference type="ARBA" id="ARBA00022525"/>
    </source>
</evidence>
<name>A0A0K8RD53_IXORI</name>
<keyword evidence="4" id="KW-0325">Glycoprotein</keyword>
<feature type="signal peptide" evidence="6">
    <location>
        <begin position="1"/>
        <end position="16"/>
    </location>
</feature>
<dbReference type="GO" id="GO:0005576">
    <property type="term" value="C:extracellular region"/>
    <property type="evidence" value="ECO:0007669"/>
    <property type="project" value="UniProtKB-SubCell"/>
</dbReference>
<sequence length="125" mass="13682">MKVVCIILLFVIAAEGADTNQDMTARSPSRNRGTGNVKLNFPKFIKDPLKLADELLTLCDKEKKTYSTNDHVAINEKQVNFKNCTFICKYEKANVTRSLPKSTPCGPGNQTCAKPDECVGGLPGC</sequence>
<accession>A0A0K8RD53</accession>
<dbReference type="EMBL" id="GADI01005394">
    <property type="protein sequence ID" value="JAA68414.1"/>
    <property type="molecule type" value="mRNA"/>
</dbReference>
<evidence type="ECO:0000256" key="1">
    <source>
        <dbReference type="ARBA" id="ARBA00004613"/>
    </source>
</evidence>
<evidence type="ECO:0000256" key="6">
    <source>
        <dbReference type="SAM" id="SignalP"/>
    </source>
</evidence>
<evidence type="ECO:0000313" key="7">
    <source>
        <dbReference type="EMBL" id="JAA68414.1"/>
    </source>
</evidence>
<proteinExistence type="evidence at transcript level"/>
<dbReference type="InterPro" id="IPR021971">
    <property type="entry name" value="Salp15"/>
</dbReference>
<evidence type="ECO:0000256" key="4">
    <source>
        <dbReference type="ARBA" id="ARBA00023180"/>
    </source>
</evidence>
<evidence type="ECO:0000256" key="3">
    <source>
        <dbReference type="ARBA" id="ARBA00022729"/>
    </source>
</evidence>
<organism evidence="7">
    <name type="scientific">Ixodes ricinus</name>
    <name type="common">Common tick</name>
    <name type="synonym">Acarus ricinus</name>
    <dbReference type="NCBI Taxonomy" id="34613"/>
    <lineage>
        <taxon>Eukaryota</taxon>
        <taxon>Metazoa</taxon>
        <taxon>Ecdysozoa</taxon>
        <taxon>Arthropoda</taxon>
        <taxon>Chelicerata</taxon>
        <taxon>Arachnida</taxon>
        <taxon>Acari</taxon>
        <taxon>Parasitiformes</taxon>
        <taxon>Ixodida</taxon>
        <taxon>Ixodoidea</taxon>
        <taxon>Ixodidae</taxon>
        <taxon>Ixodinae</taxon>
        <taxon>Ixodes</taxon>
    </lineage>
</organism>
<dbReference type="AlphaFoldDB" id="A0A0K8RD53"/>
<feature type="chain" id="PRO_5005517279" evidence="6">
    <location>
        <begin position="17"/>
        <end position="125"/>
    </location>
</feature>
<dbReference type="Pfam" id="PF12115">
    <property type="entry name" value="Salp15"/>
    <property type="match status" value="1"/>
</dbReference>
<comment type="similarity">
    <text evidence="5">Belongs to the salp15 family.</text>
</comment>
<comment type="subcellular location">
    <subcellularLocation>
        <location evidence="1">Secreted</location>
    </subcellularLocation>
</comment>
<keyword evidence="2" id="KW-0964">Secreted</keyword>
<keyword evidence="3 6" id="KW-0732">Signal</keyword>
<reference evidence="7" key="1">
    <citation type="submission" date="2012-12" db="EMBL/GenBank/DDBJ databases">
        <title>Identification and characterization of a phenylalanine ammonia-lyase gene family in Isatis indigotica Fort.</title>
        <authorList>
            <person name="Liu Q."/>
            <person name="Chen J."/>
            <person name="Zhou X."/>
            <person name="Di P."/>
            <person name="Xiao Y."/>
            <person name="Xuan H."/>
            <person name="Zhang L."/>
            <person name="Chen W."/>
        </authorList>
    </citation>
    <scope>NUCLEOTIDE SEQUENCE</scope>
    <source>
        <tissue evidence="7">Salivary gland</tissue>
    </source>
</reference>
<protein>
    <submittedName>
        <fullName evidence="7">Putative ixodes 8-cys protein</fullName>
    </submittedName>
</protein>
<evidence type="ECO:0000256" key="5">
    <source>
        <dbReference type="ARBA" id="ARBA00034321"/>
    </source>
</evidence>